<organism evidence="1">
    <name type="scientific">Anopheles sinensis</name>
    <name type="common">Mosquito</name>
    <dbReference type="NCBI Taxonomy" id="74873"/>
    <lineage>
        <taxon>Eukaryota</taxon>
        <taxon>Metazoa</taxon>
        <taxon>Ecdysozoa</taxon>
        <taxon>Arthropoda</taxon>
        <taxon>Hexapoda</taxon>
        <taxon>Insecta</taxon>
        <taxon>Pterygota</taxon>
        <taxon>Neoptera</taxon>
        <taxon>Endopterygota</taxon>
        <taxon>Diptera</taxon>
        <taxon>Nematocera</taxon>
        <taxon>Culicoidea</taxon>
        <taxon>Culicidae</taxon>
        <taxon>Anophelinae</taxon>
        <taxon>Anopheles</taxon>
    </lineage>
</organism>
<evidence type="ECO:0000313" key="3">
    <source>
        <dbReference type="Proteomes" id="UP000030765"/>
    </source>
</evidence>
<sequence length="89" mass="10156">MTKLSHMFPTPVLSNTCMRMVIIVPAEMFPRRLFLTNSPEFCPDRDRSALSWSVGHLRLFVRSRECTSLSGLQIINGSRVVSTESQQKK</sequence>
<reference evidence="1 3" key="1">
    <citation type="journal article" date="2014" name="BMC Genomics">
        <title>Genome sequence of Anopheles sinensis provides insight into genetics basis of mosquito competence for malaria parasites.</title>
        <authorList>
            <person name="Zhou D."/>
            <person name="Zhang D."/>
            <person name="Ding G."/>
            <person name="Shi L."/>
            <person name="Hou Q."/>
            <person name="Ye Y."/>
            <person name="Xu Y."/>
            <person name="Zhou H."/>
            <person name="Xiong C."/>
            <person name="Li S."/>
            <person name="Yu J."/>
            <person name="Hong S."/>
            <person name="Yu X."/>
            <person name="Zou P."/>
            <person name="Chen C."/>
            <person name="Chang X."/>
            <person name="Wang W."/>
            <person name="Lv Y."/>
            <person name="Sun Y."/>
            <person name="Ma L."/>
            <person name="Shen B."/>
            <person name="Zhu C."/>
        </authorList>
    </citation>
    <scope>NUCLEOTIDE SEQUENCE [LARGE SCALE GENOMIC DNA]</scope>
</reference>
<evidence type="ECO:0000313" key="1">
    <source>
        <dbReference type="EMBL" id="KFB50730.1"/>
    </source>
</evidence>
<name>A0A084WKI6_ANOSI</name>
<accession>A0A084WKI6</accession>
<dbReference type="EMBL" id="ATLV01024122">
    <property type="status" value="NOT_ANNOTATED_CDS"/>
    <property type="molecule type" value="Genomic_DNA"/>
</dbReference>
<keyword evidence="3" id="KW-1185">Reference proteome</keyword>
<gene>
    <name evidence="1" type="ORF">ZHAS_00018775</name>
</gene>
<reference evidence="2" key="2">
    <citation type="submission" date="2020-05" db="UniProtKB">
        <authorList>
            <consortium name="EnsemblMetazoa"/>
        </authorList>
    </citation>
    <scope>IDENTIFICATION</scope>
</reference>
<dbReference type="Proteomes" id="UP000030765">
    <property type="component" value="Unassembled WGS sequence"/>
</dbReference>
<dbReference type="AlphaFoldDB" id="A0A084WKI6"/>
<protein>
    <submittedName>
        <fullName evidence="1 2">Uncharacterized protein</fullName>
    </submittedName>
</protein>
<dbReference type="EMBL" id="KE525349">
    <property type="protein sequence ID" value="KFB50730.1"/>
    <property type="molecule type" value="Genomic_DNA"/>
</dbReference>
<dbReference type="VEuPathDB" id="VectorBase:ASIC018775"/>
<evidence type="ECO:0000313" key="2">
    <source>
        <dbReference type="EnsemblMetazoa" id="ASIC018775-PA"/>
    </source>
</evidence>
<dbReference type="EnsemblMetazoa" id="ASIC018775-RA">
    <property type="protein sequence ID" value="ASIC018775-PA"/>
    <property type="gene ID" value="ASIC018775"/>
</dbReference>
<proteinExistence type="predicted"/>